<keyword evidence="3" id="KW-1185">Reference proteome</keyword>
<proteinExistence type="predicted"/>
<evidence type="ECO:0000256" key="1">
    <source>
        <dbReference type="SAM" id="Phobius"/>
    </source>
</evidence>
<protein>
    <recommendedName>
        <fullName evidence="4">YcxB family protein</fullName>
    </recommendedName>
</protein>
<gene>
    <name evidence="2" type="ORF">IMC76_02465</name>
</gene>
<feature type="transmembrane region" description="Helical" evidence="1">
    <location>
        <begin position="29"/>
        <end position="46"/>
    </location>
</feature>
<name>A0A7M1LJJ4_9BACT</name>
<evidence type="ECO:0000313" key="3">
    <source>
        <dbReference type="Proteomes" id="UP000594749"/>
    </source>
</evidence>
<reference evidence="2 3" key="1">
    <citation type="submission" date="2020-10" db="EMBL/GenBank/DDBJ databases">
        <title>Campylobacter and Helicobacter PacBio genomes.</title>
        <authorList>
            <person name="Lane C."/>
        </authorList>
    </citation>
    <scope>NUCLEOTIDE SEQUENCE [LARGE SCALE GENOMIC DNA]</scope>
    <source>
        <strain evidence="2 3">2016D-0077</strain>
    </source>
</reference>
<keyword evidence="1" id="KW-0472">Membrane</keyword>
<dbReference type="RefSeq" id="WP_025802614.1">
    <property type="nucleotide sequence ID" value="NZ_CP053842.1"/>
</dbReference>
<sequence>MRVTITDKDVINLNTFMLLHSKKAKKQKLISTYAIPFEFLLVGIIIDGIAKTVPILTITAIVASILWLIFYPKFYNRLLLKHLKIAKNIENSSVLMNFEIDDGVIKFYNKEKPKPSEIFQLDSVNRVIKSEDNYFIAFKEGHHIVLPINEETTALMGKIKEHFRYGDIEKIKLNS</sequence>
<evidence type="ECO:0008006" key="4">
    <source>
        <dbReference type="Google" id="ProtNLM"/>
    </source>
</evidence>
<evidence type="ECO:0000313" key="2">
    <source>
        <dbReference type="EMBL" id="QOQ87695.1"/>
    </source>
</evidence>
<dbReference type="EMBL" id="CP063078">
    <property type="protein sequence ID" value="QOQ87695.1"/>
    <property type="molecule type" value="Genomic_DNA"/>
</dbReference>
<keyword evidence="1" id="KW-1133">Transmembrane helix</keyword>
<dbReference type="AlphaFoldDB" id="A0A7M1LJJ4"/>
<dbReference type="OrthoDB" id="5363219at2"/>
<organism evidence="2 3">
    <name type="scientific">Campylobacter corcagiensis</name>
    <dbReference type="NCBI Taxonomy" id="1448857"/>
    <lineage>
        <taxon>Bacteria</taxon>
        <taxon>Pseudomonadati</taxon>
        <taxon>Campylobacterota</taxon>
        <taxon>Epsilonproteobacteria</taxon>
        <taxon>Campylobacterales</taxon>
        <taxon>Campylobacteraceae</taxon>
        <taxon>Campylobacter</taxon>
    </lineage>
</organism>
<feature type="transmembrane region" description="Helical" evidence="1">
    <location>
        <begin position="52"/>
        <end position="71"/>
    </location>
</feature>
<accession>A0A7M1LJJ4</accession>
<dbReference type="Proteomes" id="UP000594749">
    <property type="component" value="Chromosome"/>
</dbReference>
<keyword evidence="1" id="KW-0812">Transmembrane</keyword>